<dbReference type="PANTHER" id="PTHR43283:SF7">
    <property type="entry name" value="BETA-LACTAMASE-RELATED DOMAIN-CONTAINING PROTEIN"/>
    <property type="match status" value="1"/>
</dbReference>
<dbReference type="Gene3D" id="3.40.710.10">
    <property type="entry name" value="DD-peptidase/beta-lactamase superfamily"/>
    <property type="match status" value="1"/>
</dbReference>
<evidence type="ECO:0000313" key="3">
    <source>
        <dbReference type="Proteomes" id="UP000218387"/>
    </source>
</evidence>
<dbReference type="KEGG" id="emt:CPZ25_007480"/>
<organism evidence="2 3">
    <name type="scientific">Eubacterium maltosivorans</name>
    <dbReference type="NCBI Taxonomy" id="2041044"/>
    <lineage>
        <taxon>Bacteria</taxon>
        <taxon>Bacillati</taxon>
        <taxon>Bacillota</taxon>
        <taxon>Clostridia</taxon>
        <taxon>Eubacteriales</taxon>
        <taxon>Eubacteriaceae</taxon>
        <taxon>Eubacterium</taxon>
    </lineage>
</organism>
<dbReference type="InterPro" id="IPR001466">
    <property type="entry name" value="Beta-lactam-related"/>
</dbReference>
<dbReference type="RefSeq" id="WP_074617199.1">
    <property type="nucleotide sequence ID" value="NZ_CP029487.1"/>
</dbReference>
<dbReference type="Proteomes" id="UP000218387">
    <property type="component" value="Chromosome"/>
</dbReference>
<dbReference type="InterPro" id="IPR012338">
    <property type="entry name" value="Beta-lactam/transpept-like"/>
</dbReference>
<dbReference type="InterPro" id="IPR050789">
    <property type="entry name" value="Diverse_Enzym_Activities"/>
</dbReference>
<dbReference type="PANTHER" id="PTHR43283">
    <property type="entry name" value="BETA-LACTAMASE-RELATED"/>
    <property type="match status" value="1"/>
</dbReference>
<sequence length="315" mass="35682">MTLIRKFMEDVEKNDFFIIGAQIRKDNVVVDEWTRFSAKPRFETYSVAKTYVGVAAGIALEEGLITMDECVANSFPEANFDVTNENALSITVRDLLTMTSGLSETMIWRDGYERKHEQDWVRYFYTRGKFDNKPGTTFLYNNVNPYILGCLIEKKSGQNIREYLRYRLFEPIGINNVEWTSCPKGHTIAANALQINIDEMGQFGQLLANGGEYNGKRIVSEKYVREMMTPFGLDTGEFIPSDPPVGAGYGYQMWIDSVNDAAYMWGIFGQYCVVLPKKNAVVSVISLEKTDGGSNGAYETSPLRKVIWDDLVSQI</sequence>
<gene>
    <name evidence="2" type="ORF">CPZ25_007480</name>
</gene>
<keyword evidence="3" id="KW-1185">Reference proteome</keyword>
<name>A0A4P9C6Y3_EUBML</name>
<dbReference type="SUPFAM" id="SSF56601">
    <property type="entry name" value="beta-lactamase/transpeptidase-like"/>
    <property type="match status" value="1"/>
</dbReference>
<evidence type="ECO:0000259" key="1">
    <source>
        <dbReference type="Pfam" id="PF00144"/>
    </source>
</evidence>
<feature type="domain" description="Beta-lactamase-related" evidence="1">
    <location>
        <begin position="23"/>
        <end position="286"/>
    </location>
</feature>
<accession>A0A4P9C6Y3</accession>
<protein>
    <recommendedName>
        <fullName evidence="1">Beta-lactamase-related domain-containing protein</fullName>
    </recommendedName>
</protein>
<dbReference type="EMBL" id="CP029487">
    <property type="protein sequence ID" value="QCT71173.1"/>
    <property type="molecule type" value="Genomic_DNA"/>
</dbReference>
<proteinExistence type="predicted"/>
<reference evidence="2 3" key="1">
    <citation type="submission" date="2018-05" db="EMBL/GenBank/DDBJ databases">
        <title>Genome comparison of Eubacterium sp.</title>
        <authorList>
            <person name="Feng Y."/>
            <person name="Sanchez-Andrea I."/>
            <person name="Stams A.J.M."/>
            <person name="De Vos W.M."/>
        </authorList>
    </citation>
    <scope>NUCLEOTIDE SEQUENCE [LARGE SCALE GENOMIC DNA]</scope>
    <source>
        <strain evidence="2 3">YI</strain>
    </source>
</reference>
<dbReference type="Pfam" id="PF00144">
    <property type="entry name" value="Beta-lactamase"/>
    <property type="match status" value="1"/>
</dbReference>
<dbReference type="AlphaFoldDB" id="A0A4P9C6Y3"/>
<evidence type="ECO:0000313" key="2">
    <source>
        <dbReference type="EMBL" id="QCT71173.1"/>
    </source>
</evidence>